<evidence type="ECO:0000256" key="3">
    <source>
        <dbReference type="ARBA" id="ARBA00022692"/>
    </source>
</evidence>
<evidence type="ECO:0000313" key="8">
    <source>
        <dbReference type="EMBL" id="CAA6812819.1"/>
    </source>
</evidence>
<evidence type="ECO:0000256" key="2">
    <source>
        <dbReference type="ARBA" id="ARBA00022475"/>
    </source>
</evidence>
<keyword evidence="4 6" id="KW-1133">Transmembrane helix</keyword>
<evidence type="ECO:0000256" key="1">
    <source>
        <dbReference type="ARBA" id="ARBA00004651"/>
    </source>
</evidence>
<dbReference type="InterPro" id="IPR010432">
    <property type="entry name" value="RDD"/>
</dbReference>
<evidence type="ECO:0000259" key="7">
    <source>
        <dbReference type="Pfam" id="PF06271"/>
    </source>
</evidence>
<evidence type="ECO:0000256" key="5">
    <source>
        <dbReference type="ARBA" id="ARBA00023136"/>
    </source>
</evidence>
<dbReference type="Pfam" id="PF06271">
    <property type="entry name" value="RDD"/>
    <property type="match status" value="1"/>
</dbReference>
<feature type="transmembrane region" description="Helical" evidence="6">
    <location>
        <begin position="118"/>
        <end position="137"/>
    </location>
</feature>
<keyword evidence="2" id="KW-1003">Cell membrane</keyword>
<keyword evidence="5 6" id="KW-0472">Membrane</keyword>
<feature type="transmembrane region" description="Helical" evidence="6">
    <location>
        <begin position="38"/>
        <end position="59"/>
    </location>
</feature>
<dbReference type="PANTHER" id="PTHR36115:SF4">
    <property type="entry name" value="MEMBRANE PROTEIN"/>
    <property type="match status" value="1"/>
</dbReference>
<feature type="domain" description="RDD" evidence="7">
    <location>
        <begin position="26"/>
        <end position="142"/>
    </location>
</feature>
<comment type="subcellular location">
    <subcellularLocation>
        <location evidence="1">Cell membrane</location>
        <topology evidence="1">Multi-pass membrane protein</topology>
    </subcellularLocation>
</comment>
<dbReference type="InterPro" id="IPR051791">
    <property type="entry name" value="Pra-immunoreactive"/>
</dbReference>
<organism evidence="8">
    <name type="scientific">uncultured Aureispira sp</name>
    <dbReference type="NCBI Taxonomy" id="1331704"/>
    <lineage>
        <taxon>Bacteria</taxon>
        <taxon>Pseudomonadati</taxon>
        <taxon>Bacteroidota</taxon>
        <taxon>Saprospiria</taxon>
        <taxon>Saprospirales</taxon>
        <taxon>Saprospiraceae</taxon>
        <taxon>Aureispira</taxon>
        <taxon>environmental samples</taxon>
    </lineage>
</organism>
<protein>
    <recommendedName>
        <fullName evidence="7">RDD domain-containing protein</fullName>
    </recommendedName>
</protein>
<dbReference type="AlphaFoldDB" id="A0A6S6SQT8"/>
<keyword evidence="3 6" id="KW-0812">Transmembrane</keyword>
<dbReference type="PANTHER" id="PTHR36115">
    <property type="entry name" value="PROLINE-RICH ANTIGEN HOMOLOG-RELATED"/>
    <property type="match status" value="1"/>
</dbReference>
<dbReference type="GO" id="GO:0005886">
    <property type="term" value="C:plasma membrane"/>
    <property type="evidence" value="ECO:0007669"/>
    <property type="project" value="UniProtKB-SubCell"/>
</dbReference>
<name>A0A6S6SQT8_9BACT</name>
<proteinExistence type="predicted"/>
<dbReference type="EMBL" id="CACVAQ010000192">
    <property type="protein sequence ID" value="CAA6812819.1"/>
    <property type="molecule type" value="Genomic_DNA"/>
</dbReference>
<sequence length="142" mass="16028">MRNELLDDLSSLDALEIPIPTQISVGFWQLFGATFLDLFFLSIILNFSAALLDGLYLIGLFHWAETIRMVLGSLVLFLYYPIFESSKYQASIGKKILSMKVVNEVGGRLTFGQALGRFLAKWISFVLAFIGFIMIAFTDKEQ</sequence>
<evidence type="ECO:0000256" key="4">
    <source>
        <dbReference type="ARBA" id="ARBA00022989"/>
    </source>
</evidence>
<accession>A0A6S6SQT8</accession>
<gene>
    <name evidence="8" type="ORF">HELGO_WM39306</name>
</gene>
<reference evidence="8" key="1">
    <citation type="submission" date="2020-01" db="EMBL/GenBank/DDBJ databases">
        <authorList>
            <person name="Meier V. D."/>
            <person name="Meier V D."/>
        </authorList>
    </citation>
    <scope>NUCLEOTIDE SEQUENCE</scope>
    <source>
        <strain evidence="8">HLG_WM_MAG_10</strain>
    </source>
</reference>
<evidence type="ECO:0000256" key="6">
    <source>
        <dbReference type="SAM" id="Phobius"/>
    </source>
</evidence>